<organism evidence="8 9">
    <name type="scientific">Ensete ventricosum</name>
    <name type="common">Abyssinian banana</name>
    <name type="synonym">Musa ensete</name>
    <dbReference type="NCBI Taxonomy" id="4639"/>
    <lineage>
        <taxon>Eukaryota</taxon>
        <taxon>Viridiplantae</taxon>
        <taxon>Streptophyta</taxon>
        <taxon>Embryophyta</taxon>
        <taxon>Tracheophyta</taxon>
        <taxon>Spermatophyta</taxon>
        <taxon>Magnoliopsida</taxon>
        <taxon>Liliopsida</taxon>
        <taxon>Zingiberales</taxon>
        <taxon>Musaceae</taxon>
        <taxon>Ensete</taxon>
    </lineage>
</organism>
<dbReference type="GO" id="GO:0005634">
    <property type="term" value="C:nucleus"/>
    <property type="evidence" value="ECO:0007669"/>
    <property type="project" value="UniProtKB-SubCell"/>
</dbReference>
<dbReference type="InterPro" id="IPR044567">
    <property type="entry name" value="CLSY/DRD1"/>
</dbReference>
<dbReference type="GO" id="GO:0004386">
    <property type="term" value="F:helicase activity"/>
    <property type="evidence" value="ECO:0007669"/>
    <property type="project" value="UniProtKB-KW"/>
</dbReference>
<evidence type="ECO:0000313" key="8">
    <source>
        <dbReference type="EMBL" id="RRT74156.1"/>
    </source>
</evidence>
<comment type="subcellular location">
    <subcellularLocation>
        <location evidence="1">Nucleus</location>
    </subcellularLocation>
</comment>
<dbReference type="Gene3D" id="3.40.50.300">
    <property type="entry name" value="P-loop containing nucleotide triphosphate hydrolases"/>
    <property type="match status" value="1"/>
</dbReference>
<evidence type="ECO:0000259" key="7">
    <source>
        <dbReference type="PROSITE" id="PS51194"/>
    </source>
</evidence>
<evidence type="ECO:0000256" key="3">
    <source>
        <dbReference type="ARBA" id="ARBA00022801"/>
    </source>
</evidence>
<keyword evidence="2" id="KW-0547">Nucleotide-binding</keyword>
<keyword evidence="4" id="KW-0347">Helicase</keyword>
<dbReference type="GO" id="GO:0080188">
    <property type="term" value="P:gene silencing by siRNA-directed DNA methylation"/>
    <property type="evidence" value="ECO:0007669"/>
    <property type="project" value="InterPro"/>
</dbReference>
<evidence type="ECO:0000256" key="1">
    <source>
        <dbReference type="ARBA" id="ARBA00004123"/>
    </source>
</evidence>
<dbReference type="InterPro" id="IPR027417">
    <property type="entry name" value="P-loop_NTPase"/>
</dbReference>
<dbReference type="PROSITE" id="PS51194">
    <property type="entry name" value="HELICASE_CTER"/>
    <property type="match status" value="1"/>
</dbReference>
<dbReference type="SUPFAM" id="SSF52540">
    <property type="entry name" value="P-loop containing nucleoside triphosphate hydrolases"/>
    <property type="match status" value="1"/>
</dbReference>
<dbReference type="Pfam" id="PF00271">
    <property type="entry name" value="Helicase_C"/>
    <property type="match status" value="1"/>
</dbReference>
<evidence type="ECO:0000256" key="6">
    <source>
        <dbReference type="ARBA" id="ARBA00023242"/>
    </source>
</evidence>
<keyword evidence="5" id="KW-0067">ATP-binding</keyword>
<reference evidence="8 9" key="1">
    <citation type="journal article" date="2014" name="Agronomy (Basel)">
        <title>A Draft Genome Sequence for Ensete ventricosum, the Drought-Tolerant Tree Against Hunger.</title>
        <authorList>
            <person name="Harrison J."/>
            <person name="Moore K.A."/>
            <person name="Paszkiewicz K."/>
            <person name="Jones T."/>
            <person name="Grant M."/>
            <person name="Ambacheew D."/>
            <person name="Muzemil S."/>
            <person name="Studholme D.J."/>
        </authorList>
    </citation>
    <scope>NUCLEOTIDE SEQUENCE [LARGE SCALE GENOMIC DNA]</scope>
</reference>
<keyword evidence="6" id="KW-0539">Nucleus</keyword>
<dbReference type="GO" id="GO:0016787">
    <property type="term" value="F:hydrolase activity"/>
    <property type="evidence" value="ECO:0007669"/>
    <property type="project" value="UniProtKB-KW"/>
</dbReference>
<dbReference type="AlphaFoldDB" id="A0A427AD91"/>
<dbReference type="CDD" id="cd18793">
    <property type="entry name" value="SF2_C_SNF"/>
    <property type="match status" value="1"/>
</dbReference>
<dbReference type="InterPro" id="IPR049730">
    <property type="entry name" value="SNF2/RAD54-like_C"/>
</dbReference>
<gene>
    <name evidence="8" type="ORF">B296_00025371</name>
</gene>
<keyword evidence="3" id="KW-0378">Hydrolase</keyword>
<evidence type="ECO:0000256" key="2">
    <source>
        <dbReference type="ARBA" id="ARBA00022741"/>
    </source>
</evidence>
<evidence type="ECO:0000313" key="9">
    <source>
        <dbReference type="Proteomes" id="UP000287651"/>
    </source>
</evidence>
<dbReference type="GO" id="GO:0005524">
    <property type="term" value="F:ATP binding"/>
    <property type="evidence" value="ECO:0007669"/>
    <property type="project" value="UniProtKB-KW"/>
</dbReference>
<accession>A0A427AD91</accession>
<name>A0A427AD91_ENSVE</name>
<dbReference type="PANTHER" id="PTHR45821">
    <property type="entry name" value="SNF2 DOMAIN-CONTAINING PROTEIN CLASSY 2-RELATED"/>
    <property type="match status" value="1"/>
</dbReference>
<dbReference type="EMBL" id="AMZH03002862">
    <property type="protein sequence ID" value="RRT74156.1"/>
    <property type="molecule type" value="Genomic_DNA"/>
</dbReference>
<proteinExistence type="predicted"/>
<dbReference type="InterPro" id="IPR001650">
    <property type="entry name" value="Helicase_C-like"/>
</dbReference>
<comment type="caution">
    <text evidence="8">The sequence shown here is derived from an EMBL/GenBank/DDBJ whole genome shotgun (WGS) entry which is preliminary data.</text>
</comment>
<sequence length="272" mass="31536">MRFQWSNEILKPNIDTVVMAPPEEITPKKVTEANHHVVNVESDSEVEFLYEHASLRHSKRLKVVPDRFKEEEEEEEDFNWTPLADTPAEQIDYEDLWKEMEHSLTTLALLEQKQLIFGWNKGEEVLVLQGDQELPLRAKIMDKFNGDVHGKCKVLLASTTACAEGISLTAASRLVMLDSEWNHSKTRQAIARAFRPGQEKVVYVYLLLASGTWEEGKYKSNARKAWMSKMIFLGRYIEFSSSRQVEHIDDELLRELVEEDEIKMLQLIMRPS</sequence>
<dbReference type="PANTHER" id="PTHR45821:SF2">
    <property type="entry name" value="SNF2 DOMAIN-CONTAINING PROTEIN CLASSY 2"/>
    <property type="match status" value="1"/>
</dbReference>
<dbReference type="SMART" id="SM00490">
    <property type="entry name" value="HELICc"/>
    <property type="match status" value="1"/>
</dbReference>
<evidence type="ECO:0000256" key="5">
    <source>
        <dbReference type="ARBA" id="ARBA00022840"/>
    </source>
</evidence>
<protein>
    <recommendedName>
        <fullName evidence="7">Helicase C-terminal domain-containing protein</fullName>
    </recommendedName>
</protein>
<feature type="domain" description="Helicase C-terminal" evidence="7">
    <location>
        <begin position="63"/>
        <end position="268"/>
    </location>
</feature>
<evidence type="ECO:0000256" key="4">
    <source>
        <dbReference type="ARBA" id="ARBA00022806"/>
    </source>
</evidence>
<dbReference type="Proteomes" id="UP000287651">
    <property type="component" value="Unassembled WGS sequence"/>
</dbReference>